<keyword evidence="6" id="KW-0675">Receptor</keyword>
<comment type="subcellular location">
    <subcellularLocation>
        <location evidence="1">Membrane</location>
        <topology evidence="1">Multi-pass membrane protein</topology>
    </subcellularLocation>
</comment>
<accession>A0A2T7P641</accession>
<keyword evidence="2 8" id="KW-0812">Transmembrane</keyword>
<dbReference type="PROSITE" id="PS50262">
    <property type="entry name" value="G_PROTEIN_RECEP_F1_2"/>
    <property type="match status" value="1"/>
</dbReference>
<dbReference type="Pfam" id="PF10324">
    <property type="entry name" value="7TM_GPCR_Srw"/>
    <property type="match status" value="1"/>
</dbReference>
<reference evidence="10 11" key="1">
    <citation type="submission" date="2018-04" db="EMBL/GenBank/DDBJ databases">
        <title>The genome of golden apple snail Pomacea canaliculata provides insight into stress tolerance and invasive adaptation.</title>
        <authorList>
            <person name="Liu C."/>
            <person name="Liu B."/>
            <person name="Ren Y."/>
            <person name="Zhang Y."/>
            <person name="Wang H."/>
            <person name="Li S."/>
            <person name="Jiang F."/>
            <person name="Yin L."/>
            <person name="Zhang G."/>
            <person name="Qian W."/>
            <person name="Fan W."/>
        </authorList>
    </citation>
    <scope>NUCLEOTIDE SEQUENCE [LARGE SCALE GENOMIC DNA]</scope>
    <source>
        <strain evidence="10">SZHN2017</strain>
        <tissue evidence="10">Muscle</tissue>
    </source>
</reference>
<keyword evidence="4" id="KW-0297">G-protein coupled receptor</keyword>
<evidence type="ECO:0000259" key="9">
    <source>
        <dbReference type="PROSITE" id="PS50262"/>
    </source>
</evidence>
<evidence type="ECO:0000256" key="2">
    <source>
        <dbReference type="ARBA" id="ARBA00022692"/>
    </source>
</evidence>
<dbReference type="SUPFAM" id="SSF81321">
    <property type="entry name" value="Family A G protein-coupled receptor-like"/>
    <property type="match status" value="1"/>
</dbReference>
<evidence type="ECO:0000256" key="6">
    <source>
        <dbReference type="ARBA" id="ARBA00023170"/>
    </source>
</evidence>
<evidence type="ECO:0000256" key="7">
    <source>
        <dbReference type="ARBA" id="ARBA00023224"/>
    </source>
</evidence>
<name>A0A2T7P641_POMCA</name>
<organism evidence="10 11">
    <name type="scientific">Pomacea canaliculata</name>
    <name type="common">Golden apple snail</name>
    <dbReference type="NCBI Taxonomy" id="400727"/>
    <lineage>
        <taxon>Eukaryota</taxon>
        <taxon>Metazoa</taxon>
        <taxon>Spiralia</taxon>
        <taxon>Lophotrochozoa</taxon>
        <taxon>Mollusca</taxon>
        <taxon>Gastropoda</taxon>
        <taxon>Caenogastropoda</taxon>
        <taxon>Architaenioglossa</taxon>
        <taxon>Ampullarioidea</taxon>
        <taxon>Ampullariidae</taxon>
        <taxon>Pomacea</taxon>
    </lineage>
</organism>
<keyword evidence="7" id="KW-0807">Transducer</keyword>
<gene>
    <name evidence="10" type="ORF">C0Q70_11466</name>
</gene>
<evidence type="ECO:0000256" key="3">
    <source>
        <dbReference type="ARBA" id="ARBA00022989"/>
    </source>
</evidence>
<dbReference type="PANTHER" id="PTHR24243:SF208">
    <property type="entry name" value="PYROKININ-1 RECEPTOR"/>
    <property type="match status" value="1"/>
</dbReference>
<evidence type="ECO:0000256" key="8">
    <source>
        <dbReference type="SAM" id="Phobius"/>
    </source>
</evidence>
<keyword evidence="3 8" id="KW-1133">Transmembrane helix</keyword>
<evidence type="ECO:0000256" key="4">
    <source>
        <dbReference type="ARBA" id="ARBA00023040"/>
    </source>
</evidence>
<dbReference type="Proteomes" id="UP000245119">
    <property type="component" value="Linkage Group LG6"/>
</dbReference>
<sequence length="315" mass="35178">MLEASWYHVTTSVGPGDGTSVTLPSSGGSLSYVPEGCIVVRSDSYKPWENPYDLVSHKVGRVGGFNGFTKVSQFITCVIACERCLCVFLPFKAQKYLKTSSMAAVIGVMGALLLGGMYLIAGHKHTFTCVFDPLTNETDLASSYTSFYLDHKYVFDIIDVFVYTVVFKIVLLFVIIITSTLTVIKMNQASMWRHQHGAVVSSDKAQQSKDSSKLSKKEVATTKMLLASSLLFIVSYMPEVVLQLSLWWVKDLSNSGRYYNLLSVLWRIPSVLRMVTASLNFVIYYHMGSRFRTTLKDILSCAKKFSKHTPTINNL</sequence>
<feature type="domain" description="G-protein coupled receptors family 1 profile" evidence="9">
    <location>
        <begin position="71"/>
        <end position="284"/>
    </location>
</feature>
<dbReference type="OrthoDB" id="10033446at2759"/>
<dbReference type="AlphaFoldDB" id="A0A2T7P641"/>
<feature type="transmembrane region" description="Helical" evidence="8">
    <location>
        <begin position="268"/>
        <end position="287"/>
    </location>
</feature>
<dbReference type="Gene3D" id="1.20.1070.10">
    <property type="entry name" value="Rhodopsin 7-helix transmembrane proteins"/>
    <property type="match status" value="1"/>
</dbReference>
<dbReference type="EMBL" id="PZQS01000006">
    <property type="protein sequence ID" value="PVD28871.1"/>
    <property type="molecule type" value="Genomic_DNA"/>
</dbReference>
<dbReference type="InterPro" id="IPR017452">
    <property type="entry name" value="GPCR_Rhodpsn_7TM"/>
</dbReference>
<feature type="transmembrane region" description="Helical" evidence="8">
    <location>
        <begin position="224"/>
        <end position="248"/>
    </location>
</feature>
<evidence type="ECO:0000256" key="1">
    <source>
        <dbReference type="ARBA" id="ARBA00004141"/>
    </source>
</evidence>
<proteinExistence type="predicted"/>
<evidence type="ECO:0000313" key="10">
    <source>
        <dbReference type="EMBL" id="PVD28871.1"/>
    </source>
</evidence>
<keyword evidence="5 8" id="KW-0472">Membrane</keyword>
<feature type="transmembrane region" description="Helical" evidence="8">
    <location>
        <begin position="103"/>
        <end position="121"/>
    </location>
</feature>
<dbReference type="InterPro" id="IPR019427">
    <property type="entry name" value="7TM_GPCR_serpentine_rcpt_Srw"/>
</dbReference>
<feature type="transmembrane region" description="Helical" evidence="8">
    <location>
        <begin position="160"/>
        <end position="184"/>
    </location>
</feature>
<evidence type="ECO:0000256" key="5">
    <source>
        <dbReference type="ARBA" id="ARBA00023136"/>
    </source>
</evidence>
<protein>
    <recommendedName>
        <fullName evidence="9">G-protein coupled receptors family 1 profile domain-containing protein</fullName>
    </recommendedName>
</protein>
<dbReference type="GO" id="GO:0016020">
    <property type="term" value="C:membrane"/>
    <property type="evidence" value="ECO:0007669"/>
    <property type="project" value="UniProtKB-SubCell"/>
</dbReference>
<dbReference type="PANTHER" id="PTHR24243">
    <property type="entry name" value="G-PROTEIN COUPLED RECEPTOR"/>
    <property type="match status" value="1"/>
</dbReference>
<dbReference type="GO" id="GO:0008528">
    <property type="term" value="F:G protein-coupled peptide receptor activity"/>
    <property type="evidence" value="ECO:0007669"/>
    <property type="project" value="InterPro"/>
</dbReference>
<evidence type="ECO:0000313" key="11">
    <source>
        <dbReference type="Proteomes" id="UP000245119"/>
    </source>
</evidence>
<keyword evidence="11" id="KW-1185">Reference proteome</keyword>
<comment type="caution">
    <text evidence="10">The sequence shown here is derived from an EMBL/GenBank/DDBJ whole genome shotgun (WGS) entry which is preliminary data.</text>
</comment>